<proteinExistence type="predicted"/>
<reference evidence="2" key="1">
    <citation type="journal article" date="2023" name="Science">
        <title>Genome structures resolve the early diversification of teleost fishes.</title>
        <authorList>
            <person name="Parey E."/>
            <person name="Louis A."/>
            <person name="Montfort J."/>
            <person name="Bouchez O."/>
            <person name="Roques C."/>
            <person name="Iampietro C."/>
            <person name="Lluch J."/>
            <person name="Castinel A."/>
            <person name="Donnadieu C."/>
            <person name="Desvignes T."/>
            <person name="Floi Bucao C."/>
            <person name="Jouanno E."/>
            <person name="Wen M."/>
            <person name="Mejri S."/>
            <person name="Dirks R."/>
            <person name="Jansen H."/>
            <person name="Henkel C."/>
            <person name="Chen W.J."/>
            <person name="Zahm M."/>
            <person name="Cabau C."/>
            <person name="Klopp C."/>
            <person name="Thompson A.W."/>
            <person name="Robinson-Rechavi M."/>
            <person name="Braasch I."/>
            <person name="Lecointre G."/>
            <person name="Bobe J."/>
            <person name="Postlethwait J.H."/>
            <person name="Berthelot C."/>
            <person name="Roest Crollius H."/>
            <person name="Guiguen Y."/>
        </authorList>
    </citation>
    <scope>NUCLEOTIDE SEQUENCE</scope>
    <source>
        <strain evidence="2">WJC10195</strain>
    </source>
</reference>
<sequence length="176" mass="19781">MPVSNQNMRVQRGLMGNIDVSWARCVSDSILTHDGQGSPPVQPLAVWDGGLVMVTRFGRGVRVPPRRSRKPSENLHNLTASSRRPRNREKGSRRRALTVRVPGLNRCCGRRDALRSSKRRARSRRCRDAPRSSRVRGSAHFPVAAFLARFQFRCRSNLFSEPGTATARTEPLNPRG</sequence>
<evidence type="ECO:0000256" key="1">
    <source>
        <dbReference type="SAM" id="MobiDB-lite"/>
    </source>
</evidence>
<feature type="region of interest" description="Disordered" evidence="1">
    <location>
        <begin position="111"/>
        <end position="134"/>
    </location>
</feature>
<feature type="compositionally biased region" description="Basic residues" evidence="1">
    <location>
        <begin position="116"/>
        <end position="125"/>
    </location>
</feature>
<keyword evidence="3" id="KW-1185">Reference proteome</keyword>
<comment type="caution">
    <text evidence="2">The sequence shown here is derived from an EMBL/GenBank/DDBJ whole genome shotgun (WGS) entry which is preliminary data.</text>
</comment>
<gene>
    <name evidence="2" type="ORF">SKAU_G00334360</name>
</gene>
<organism evidence="2 3">
    <name type="scientific">Synaphobranchus kaupii</name>
    <name type="common">Kaup's arrowtooth eel</name>
    <dbReference type="NCBI Taxonomy" id="118154"/>
    <lineage>
        <taxon>Eukaryota</taxon>
        <taxon>Metazoa</taxon>
        <taxon>Chordata</taxon>
        <taxon>Craniata</taxon>
        <taxon>Vertebrata</taxon>
        <taxon>Euteleostomi</taxon>
        <taxon>Actinopterygii</taxon>
        <taxon>Neopterygii</taxon>
        <taxon>Teleostei</taxon>
        <taxon>Anguilliformes</taxon>
        <taxon>Synaphobranchidae</taxon>
        <taxon>Synaphobranchus</taxon>
    </lineage>
</organism>
<dbReference type="AlphaFoldDB" id="A0A9Q1IHW7"/>
<protein>
    <submittedName>
        <fullName evidence="2">Uncharacterized protein</fullName>
    </submittedName>
</protein>
<name>A0A9Q1IHW7_SYNKA</name>
<feature type="compositionally biased region" description="Basic residues" evidence="1">
    <location>
        <begin position="83"/>
        <end position="94"/>
    </location>
</feature>
<dbReference type="Proteomes" id="UP001152622">
    <property type="component" value="Chromosome 15"/>
</dbReference>
<evidence type="ECO:0000313" key="3">
    <source>
        <dbReference type="Proteomes" id="UP001152622"/>
    </source>
</evidence>
<feature type="region of interest" description="Disordered" evidence="1">
    <location>
        <begin position="62"/>
        <end position="94"/>
    </location>
</feature>
<accession>A0A9Q1IHW7</accession>
<dbReference type="EMBL" id="JAINUF010000015">
    <property type="protein sequence ID" value="KAJ8341145.1"/>
    <property type="molecule type" value="Genomic_DNA"/>
</dbReference>
<evidence type="ECO:0000313" key="2">
    <source>
        <dbReference type="EMBL" id="KAJ8341145.1"/>
    </source>
</evidence>